<evidence type="ECO:0000256" key="7">
    <source>
        <dbReference type="RuleBase" id="RU079119"/>
    </source>
</evidence>
<dbReference type="InterPro" id="IPR001594">
    <property type="entry name" value="Palmitoyltrfase_DHHC"/>
</dbReference>
<evidence type="ECO:0000256" key="8">
    <source>
        <dbReference type="SAM" id="MobiDB-lite"/>
    </source>
</evidence>
<keyword evidence="5 7" id="KW-0472">Membrane</keyword>
<keyword evidence="4 7" id="KW-1133">Transmembrane helix</keyword>
<comment type="domain">
    <text evidence="7">The DHHC domain is required for palmitoyltransferase activity.</text>
</comment>
<feature type="transmembrane region" description="Helical" evidence="7">
    <location>
        <begin position="308"/>
        <end position="328"/>
    </location>
</feature>
<dbReference type="PROSITE" id="PS50216">
    <property type="entry name" value="DHHC"/>
    <property type="match status" value="1"/>
</dbReference>
<protein>
    <recommendedName>
        <fullName evidence="7">Palmitoyltransferase</fullName>
        <ecNumber evidence="7">2.3.1.225</ecNumber>
    </recommendedName>
</protein>
<feature type="transmembrane region" description="Helical" evidence="7">
    <location>
        <begin position="222"/>
        <end position="243"/>
    </location>
</feature>
<dbReference type="EMBL" id="HBGN01023806">
    <property type="protein sequence ID" value="CAD9338355.1"/>
    <property type="molecule type" value="Transcribed_RNA"/>
</dbReference>
<evidence type="ECO:0000313" key="10">
    <source>
        <dbReference type="EMBL" id="CAD9338355.1"/>
    </source>
</evidence>
<sequence>MTTIVQDTLIDEDTSQCDDNSSTNSGRAVLLTNPPPEDDLAPAPSSDDISESKNNQDGEGKKDENLTIEERYENGRNAAKLKHWHDSPYAVGFTEPTWEDELSRRGKNDEESSRGCCADDIDPTCGCMYVSGIVCSRLGAGRIGNMAVLKERSVLVEEEVEEDDVENGDGQTSKKTVRRVYKNQLEIVVGPFWPFMLFITYPLIFGVSGLTAVKAIPGKHPILIAVWAGCTFGLIYALFSVGCRDPGIMTRHRRPLHTSWRWNDQAQTYRPRGASYDQDCACVIEEFDHTCPWTGTGIGKKNMTAFQAFVGMILVCLIMDIMLLAGALG</sequence>
<dbReference type="PANTHER" id="PTHR22883">
    <property type="entry name" value="ZINC FINGER DHHC DOMAIN CONTAINING PROTEIN"/>
    <property type="match status" value="1"/>
</dbReference>
<feature type="region of interest" description="Disordered" evidence="8">
    <location>
        <begin position="1"/>
        <end position="67"/>
    </location>
</feature>
<keyword evidence="3 7" id="KW-0812">Transmembrane</keyword>
<keyword evidence="2 7" id="KW-0808">Transferase</keyword>
<accession>A0A7S1ZGM5</accession>
<feature type="compositionally biased region" description="Basic and acidic residues" evidence="8">
    <location>
        <begin position="50"/>
        <end position="67"/>
    </location>
</feature>
<dbReference type="GO" id="GO:0006612">
    <property type="term" value="P:protein targeting to membrane"/>
    <property type="evidence" value="ECO:0007669"/>
    <property type="project" value="TreeGrafter"/>
</dbReference>
<dbReference type="EC" id="2.3.1.225" evidence="7"/>
<evidence type="ECO:0000256" key="5">
    <source>
        <dbReference type="ARBA" id="ARBA00023136"/>
    </source>
</evidence>
<name>A0A7S1ZGM5_9STRA</name>
<dbReference type="PANTHER" id="PTHR22883:SF203">
    <property type="entry name" value="PALMITOYLTRANSFERASE"/>
    <property type="match status" value="1"/>
</dbReference>
<gene>
    <name evidence="10" type="ORF">DBRI1063_LOCUS15225</name>
</gene>
<dbReference type="GO" id="GO:0016020">
    <property type="term" value="C:membrane"/>
    <property type="evidence" value="ECO:0007669"/>
    <property type="project" value="UniProtKB-SubCell"/>
</dbReference>
<comment type="subcellular location">
    <subcellularLocation>
        <location evidence="1">Membrane</location>
        <topology evidence="1">Multi-pass membrane protein</topology>
    </subcellularLocation>
</comment>
<dbReference type="GO" id="GO:0005794">
    <property type="term" value="C:Golgi apparatus"/>
    <property type="evidence" value="ECO:0007669"/>
    <property type="project" value="TreeGrafter"/>
</dbReference>
<evidence type="ECO:0000256" key="1">
    <source>
        <dbReference type="ARBA" id="ARBA00004141"/>
    </source>
</evidence>
<organism evidence="10">
    <name type="scientific">Ditylum brightwellii</name>
    <dbReference type="NCBI Taxonomy" id="49249"/>
    <lineage>
        <taxon>Eukaryota</taxon>
        <taxon>Sar</taxon>
        <taxon>Stramenopiles</taxon>
        <taxon>Ochrophyta</taxon>
        <taxon>Bacillariophyta</taxon>
        <taxon>Mediophyceae</taxon>
        <taxon>Lithodesmiophycidae</taxon>
        <taxon>Lithodesmiales</taxon>
        <taxon>Lithodesmiaceae</taxon>
        <taxon>Ditylum</taxon>
    </lineage>
</organism>
<dbReference type="Pfam" id="PF01529">
    <property type="entry name" value="DHHC"/>
    <property type="match status" value="1"/>
</dbReference>
<feature type="compositionally biased region" description="Polar residues" evidence="8">
    <location>
        <begin position="17"/>
        <end position="26"/>
    </location>
</feature>
<comment type="similarity">
    <text evidence="7">Belongs to the DHHC palmitoyltransferase family.</text>
</comment>
<feature type="transmembrane region" description="Helical" evidence="7">
    <location>
        <begin position="187"/>
        <end position="210"/>
    </location>
</feature>
<dbReference type="AlphaFoldDB" id="A0A7S1ZGM5"/>
<evidence type="ECO:0000256" key="6">
    <source>
        <dbReference type="ARBA" id="ARBA00023315"/>
    </source>
</evidence>
<evidence type="ECO:0000259" key="9">
    <source>
        <dbReference type="Pfam" id="PF01529"/>
    </source>
</evidence>
<comment type="catalytic activity">
    <reaction evidence="7">
        <text>L-cysteinyl-[protein] + hexadecanoyl-CoA = S-hexadecanoyl-L-cysteinyl-[protein] + CoA</text>
        <dbReference type="Rhea" id="RHEA:36683"/>
        <dbReference type="Rhea" id="RHEA-COMP:10131"/>
        <dbReference type="Rhea" id="RHEA-COMP:11032"/>
        <dbReference type="ChEBI" id="CHEBI:29950"/>
        <dbReference type="ChEBI" id="CHEBI:57287"/>
        <dbReference type="ChEBI" id="CHEBI:57379"/>
        <dbReference type="ChEBI" id="CHEBI:74151"/>
        <dbReference type="EC" id="2.3.1.225"/>
    </reaction>
</comment>
<dbReference type="InterPro" id="IPR039859">
    <property type="entry name" value="PFA4/ZDH16/20/ERF2-like"/>
</dbReference>
<dbReference type="GO" id="GO:0005783">
    <property type="term" value="C:endoplasmic reticulum"/>
    <property type="evidence" value="ECO:0007669"/>
    <property type="project" value="TreeGrafter"/>
</dbReference>
<reference evidence="10" key="1">
    <citation type="submission" date="2021-01" db="EMBL/GenBank/DDBJ databases">
        <authorList>
            <person name="Corre E."/>
            <person name="Pelletier E."/>
            <person name="Niang G."/>
            <person name="Scheremetjew M."/>
            <person name="Finn R."/>
            <person name="Kale V."/>
            <person name="Holt S."/>
            <person name="Cochrane G."/>
            <person name="Meng A."/>
            <person name="Brown T."/>
            <person name="Cohen L."/>
        </authorList>
    </citation>
    <scope>NUCLEOTIDE SEQUENCE</scope>
    <source>
        <strain evidence="10">Pop2</strain>
    </source>
</reference>
<proteinExistence type="inferred from homology"/>
<evidence type="ECO:0000256" key="2">
    <source>
        <dbReference type="ARBA" id="ARBA00022679"/>
    </source>
</evidence>
<dbReference type="GO" id="GO:0019706">
    <property type="term" value="F:protein-cysteine S-palmitoyltransferase activity"/>
    <property type="evidence" value="ECO:0007669"/>
    <property type="project" value="UniProtKB-EC"/>
</dbReference>
<feature type="domain" description="Palmitoyltransferase DHHC" evidence="9">
    <location>
        <begin position="261"/>
        <end position="324"/>
    </location>
</feature>
<evidence type="ECO:0000256" key="3">
    <source>
        <dbReference type="ARBA" id="ARBA00022692"/>
    </source>
</evidence>
<keyword evidence="6 7" id="KW-0012">Acyltransferase</keyword>
<evidence type="ECO:0000256" key="4">
    <source>
        <dbReference type="ARBA" id="ARBA00022989"/>
    </source>
</evidence>